<feature type="compositionally biased region" description="Polar residues" evidence="3">
    <location>
        <begin position="70"/>
        <end position="86"/>
    </location>
</feature>
<feature type="region of interest" description="Disordered" evidence="3">
    <location>
        <begin position="1"/>
        <end position="110"/>
    </location>
</feature>
<reference evidence="4 5" key="1">
    <citation type="submission" date="2016-05" db="EMBL/GenBank/DDBJ databases">
        <title>A degradative enzymes factory behind the ericoid mycorrhizal symbiosis.</title>
        <authorList>
            <consortium name="DOE Joint Genome Institute"/>
            <person name="Martino E."/>
            <person name="Morin E."/>
            <person name="Grelet G."/>
            <person name="Kuo A."/>
            <person name="Kohler A."/>
            <person name="Daghino S."/>
            <person name="Barry K."/>
            <person name="Choi C."/>
            <person name="Cichocki N."/>
            <person name="Clum A."/>
            <person name="Copeland A."/>
            <person name="Hainaut M."/>
            <person name="Haridas S."/>
            <person name="Labutti K."/>
            <person name="Lindquist E."/>
            <person name="Lipzen A."/>
            <person name="Khouja H.-R."/>
            <person name="Murat C."/>
            <person name="Ohm R."/>
            <person name="Olson A."/>
            <person name="Spatafora J."/>
            <person name="Veneault-Fourrey C."/>
            <person name="Henrissat B."/>
            <person name="Grigoriev I."/>
            <person name="Martin F."/>
            <person name="Perotto S."/>
        </authorList>
    </citation>
    <scope>NUCLEOTIDE SEQUENCE [LARGE SCALE GENOMIC DNA]</scope>
    <source>
        <strain evidence="4 5">UAMH 7357</strain>
    </source>
</reference>
<feature type="region of interest" description="Disordered" evidence="3">
    <location>
        <begin position="254"/>
        <end position="281"/>
    </location>
</feature>
<evidence type="ECO:0000256" key="1">
    <source>
        <dbReference type="ARBA" id="ARBA00022737"/>
    </source>
</evidence>
<feature type="compositionally biased region" description="Polar residues" evidence="3">
    <location>
        <begin position="10"/>
        <end position="45"/>
    </location>
</feature>
<keyword evidence="2" id="KW-0802">TPR repeat</keyword>
<keyword evidence="5" id="KW-1185">Reference proteome</keyword>
<sequence length="355" mass="38579">MADGMCGPSNPLQTFQKHSTVDRTLQQDRIVSRPSPSQGFRSSPGPNGGLVDREFEAFQAGQLPLDHGFQRQQFPVQPGFNQQSQPGPAGGWASDFQRLNISGPPAQFQQQPFTPQVQQRHDAGGWHQDFARQQGGMPGQAQMTGQTNSPYRYSPMSGMGMIPQYSGGFGGQQEMSIAQQKQPAEAFDEEAFARAFEEAAQAEMASKEAESHQETIQQDSSQAQHENVELGQDVMINESAERLLATEEGLLGQERIGADTIQDPKTQDPKVAQEENSPDALARTAGELLESVRHDQSAKFQNSQFLELMRQFRDKEAIVQGDRIVGAGTINATGGESGDLSDGMVGGEEAIKVAS</sequence>
<dbReference type="AlphaFoldDB" id="A0A2J6Q998"/>
<feature type="region of interest" description="Disordered" evidence="3">
    <location>
        <begin position="198"/>
        <end position="230"/>
    </location>
</feature>
<dbReference type="GO" id="GO:0005052">
    <property type="term" value="F:peroxisome matrix targeting signal-1 binding"/>
    <property type="evidence" value="ECO:0007669"/>
    <property type="project" value="TreeGrafter"/>
</dbReference>
<feature type="compositionally biased region" description="Polar residues" evidence="3">
    <location>
        <begin position="214"/>
        <end position="225"/>
    </location>
</feature>
<organism evidence="4 5">
    <name type="scientific">Hyaloscypha hepaticicola</name>
    <dbReference type="NCBI Taxonomy" id="2082293"/>
    <lineage>
        <taxon>Eukaryota</taxon>
        <taxon>Fungi</taxon>
        <taxon>Dikarya</taxon>
        <taxon>Ascomycota</taxon>
        <taxon>Pezizomycotina</taxon>
        <taxon>Leotiomycetes</taxon>
        <taxon>Helotiales</taxon>
        <taxon>Hyaloscyphaceae</taxon>
        <taxon>Hyaloscypha</taxon>
    </lineage>
</organism>
<gene>
    <name evidence="4" type="ORF">NA56DRAFT_597534</name>
</gene>
<keyword evidence="1" id="KW-0677">Repeat</keyword>
<evidence type="ECO:0000256" key="3">
    <source>
        <dbReference type="SAM" id="MobiDB-lite"/>
    </source>
</evidence>
<dbReference type="GO" id="GO:0005829">
    <property type="term" value="C:cytosol"/>
    <property type="evidence" value="ECO:0007669"/>
    <property type="project" value="TreeGrafter"/>
</dbReference>
<dbReference type="EMBL" id="KZ613476">
    <property type="protein sequence ID" value="PMD22833.1"/>
    <property type="molecule type" value="Genomic_DNA"/>
</dbReference>
<dbReference type="Proteomes" id="UP000235672">
    <property type="component" value="Unassembled WGS sequence"/>
</dbReference>
<dbReference type="STRING" id="1745343.A0A2J6Q998"/>
<feature type="region of interest" description="Disordered" evidence="3">
    <location>
        <begin position="334"/>
        <end position="355"/>
    </location>
</feature>
<accession>A0A2J6Q998</accession>
<name>A0A2J6Q998_9HELO</name>
<dbReference type="GO" id="GO:0016560">
    <property type="term" value="P:protein import into peroxisome matrix, docking"/>
    <property type="evidence" value="ECO:0007669"/>
    <property type="project" value="TreeGrafter"/>
</dbReference>
<evidence type="ECO:0000256" key="2">
    <source>
        <dbReference type="ARBA" id="ARBA00022803"/>
    </source>
</evidence>
<evidence type="ECO:0000313" key="5">
    <source>
        <dbReference type="Proteomes" id="UP000235672"/>
    </source>
</evidence>
<protein>
    <recommendedName>
        <fullName evidence="6">Peroxin 20</fullName>
    </recommendedName>
</protein>
<dbReference type="OrthoDB" id="5407351at2759"/>
<dbReference type="PANTHER" id="PTHR10130:SF4">
    <property type="entry name" value="MICROBODY (PEROXISOME) BIOGENESIS PROTEIN PEROXIN 20 (EUROFUNG)"/>
    <property type="match status" value="1"/>
</dbReference>
<dbReference type="GO" id="GO:0005778">
    <property type="term" value="C:peroxisomal membrane"/>
    <property type="evidence" value="ECO:0007669"/>
    <property type="project" value="TreeGrafter"/>
</dbReference>
<dbReference type="InterPro" id="IPR024111">
    <property type="entry name" value="PEX5/PEX5L"/>
</dbReference>
<dbReference type="PANTHER" id="PTHR10130">
    <property type="entry name" value="PEROXISOMAL TARGETING SIGNAL 1 RECEPTOR PEX5"/>
    <property type="match status" value="1"/>
</dbReference>
<evidence type="ECO:0000313" key="4">
    <source>
        <dbReference type="EMBL" id="PMD22833.1"/>
    </source>
</evidence>
<proteinExistence type="predicted"/>
<evidence type="ECO:0008006" key="6">
    <source>
        <dbReference type="Google" id="ProtNLM"/>
    </source>
</evidence>